<feature type="domain" description="Cyclic nucleotide-binding" evidence="1">
    <location>
        <begin position="20"/>
        <end position="80"/>
    </location>
</feature>
<dbReference type="Pfam" id="PF00027">
    <property type="entry name" value="cNMP_binding"/>
    <property type="match status" value="1"/>
</dbReference>
<dbReference type="SMART" id="SM00100">
    <property type="entry name" value="cNMP"/>
    <property type="match status" value="1"/>
</dbReference>
<dbReference type="AlphaFoldDB" id="A0AAJ4W5F0"/>
<name>A0AAJ4W5F0_MYRPR</name>
<keyword evidence="3" id="KW-1185">Reference proteome</keyword>
<dbReference type="InterPro" id="IPR014710">
    <property type="entry name" value="RmlC-like_jellyroll"/>
</dbReference>
<dbReference type="Proteomes" id="UP000183496">
    <property type="component" value="Unassembled WGS sequence"/>
</dbReference>
<dbReference type="EMBL" id="FOFY01000011">
    <property type="protein sequence ID" value="SER24840.1"/>
    <property type="molecule type" value="Genomic_DNA"/>
</dbReference>
<evidence type="ECO:0000313" key="3">
    <source>
        <dbReference type="Proteomes" id="UP000183496"/>
    </source>
</evidence>
<evidence type="ECO:0000259" key="1">
    <source>
        <dbReference type="PROSITE" id="PS50042"/>
    </source>
</evidence>
<dbReference type="CDD" id="cd00038">
    <property type="entry name" value="CAP_ED"/>
    <property type="match status" value="1"/>
</dbReference>
<comment type="caution">
    <text evidence="2">The sequence shown here is derived from an EMBL/GenBank/DDBJ whole genome shotgun (WGS) entry which is preliminary data.</text>
</comment>
<dbReference type="SUPFAM" id="SSF51206">
    <property type="entry name" value="cAMP-binding domain-like"/>
    <property type="match status" value="1"/>
</dbReference>
<gene>
    <name evidence="2" type="ORF">SAMN04488089_111122</name>
</gene>
<accession>A0AAJ4W5F0</accession>
<protein>
    <submittedName>
        <fullName evidence="2">cAMP-binding domain of CRP or a regulatory subunit of cAMP-dependent protein kinases</fullName>
    </submittedName>
</protein>
<dbReference type="InterPro" id="IPR000595">
    <property type="entry name" value="cNMP-bd_dom"/>
</dbReference>
<dbReference type="PROSITE" id="PS50042">
    <property type="entry name" value="CNMP_BINDING_3"/>
    <property type="match status" value="1"/>
</dbReference>
<reference evidence="2 3" key="1">
    <citation type="submission" date="2016-10" db="EMBL/GenBank/DDBJ databases">
        <authorList>
            <person name="Varghese N."/>
            <person name="Submissions S."/>
        </authorList>
    </citation>
    <scope>NUCLEOTIDE SEQUENCE [LARGE SCALE GENOMIC DNA]</scope>
    <source>
        <strain evidence="3">DSM 19823 / KCTC 23066 / CCTCC M 208030 / D25</strain>
    </source>
</reference>
<sequence length="199" mass="23302">MLVLYNNIEMQNKFIDYIKTYTPLTLQEQEYLISHIVYRSYAKQEILFQEGNVSNEIYFVTKGCVRLYYNVNEIDKTGFFYTEGQFICAGESFTYKVEASENYQVLEDTELCVLTRENIEILLKLSPVFEIIARIAVENELLTAQRIIRSFVTQSAEERYKDLLAHQGELFLRVPQQYIATFLGVSPETLSRIKARILK</sequence>
<dbReference type="InterPro" id="IPR018490">
    <property type="entry name" value="cNMP-bd_dom_sf"/>
</dbReference>
<evidence type="ECO:0000313" key="2">
    <source>
        <dbReference type="EMBL" id="SER24840.1"/>
    </source>
</evidence>
<organism evidence="2 3">
    <name type="scientific">Myroides profundi</name>
    <dbReference type="NCBI Taxonomy" id="480520"/>
    <lineage>
        <taxon>Bacteria</taxon>
        <taxon>Pseudomonadati</taxon>
        <taxon>Bacteroidota</taxon>
        <taxon>Flavobacteriia</taxon>
        <taxon>Flavobacteriales</taxon>
        <taxon>Flavobacteriaceae</taxon>
        <taxon>Myroides</taxon>
    </lineage>
</organism>
<dbReference type="Gene3D" id="2.60.120.10">
    <property type="entry name" value="Jelly Rolls"/>
    <property type="match status" value="1"/>
</dbReference>
<proteinExistence type="predicted"/>